<dbReference type="Pfam" id="PF09137">
    <property type="entry name" value="Glucodextran_N"/>
    <property type="match status" value="1"/>
</dbReference>
<feature type="region of interest" description="Disordered" evidence="2">
    <location>
        <begin position="1"/>
        <end position="20"/>
    </location>
</feature>
<dbReference type="Gene3D" id="1.50.10.10">
    <property type="match status" value="1"/>
</dbReference>
<evidence type="ECO:0000259" key="4">
    <source>
        <dbReference type="Pfam" id="PF09137"/>
    </source>
</evidence>
<dbReference type="InterPro" id="IPR011613">
    <property type="entry name" value="GH15-like"/>
</dbReference>
<evidence type="ECO:0000313" key="5">
    <source>
        <dbReference type="EMBL" id="SIM44747.1"/>
    </source>
</evidence>
<gene>
    <name evidence="5" type="ORF">CSP5_0499</name>
</gene>
<dbReference type="GO" id="GO:0004553">
    <property type="term" value="F:hydrolase activity, hydrolyzing O-glycosyl compounds"/>
    <property type="evidence" value="ECO:0007669"/>
    <property type="project" value="TreeGrafter"/>
</dbReference>
<dbReference type="Pfam" id="PF00723">
    <property type="entry name" value="Glyco_hydro_15"/>
    <property type="match status" value="1"/>
</dbReference>
<evidence type="ECO:0000256" key="1">
    <source>
        <dbReference type="ARBA" id="ARBA00006188"/>
    </source>
</evidence>
<dbReference type="SUPFAM" id="SSF74650">
    <property type="entry name" value="Galactose mutarotase-like"/>
    <property type="match status" value="1"/>
</dbReference>
<evidence type="ECO:0000259" key="3">
    <source>
        <dbReference type="Pfam" id="PF00723"/>
    </source>
</evidence>
<feature type="domain" description="GH15-like" evidence="3">
    <location>
        <begin position="295"/>
        <end position="672"/>
    </location>
</feature>
<dbReference type="InterPro" id="IPR011013">
    <property type="entry name" value="Gal_mutarotase_sf_dom"/>
</dbReference>
<dbReference type="GO" id="GO:0005975">
    <property type="term" value="P:carbohydrate metabolic process"/>
    <property type="evidence" value="ECO:0007669"/>
    <property type="project" value="InterPro"/>
</dbReference>
<proteinExistence type="inferred from homology"/>
<accession>A0A1N5T9L7</accession>
<dbReference type="RefSeq" id="WP_148689576.1">
    <property type="nucleotide sequence ID" value="NZ_LT671858.1"/>
</dbReference>
<reference evidence="5 6" key="1">
    <citation type="submission" date="2016-04" db="EMBL/GenBank/DDBJ databases">
        <authorList>
            <person name="Evans L.H."/>
            <person name="Alamgir A."/>
            <person name="Owens N."/>
            <person name="Weber N.D."/>
            <person name="Virtaneva K."/>
            <person name="Barbian K."/>
            <person name="Babar A."/>
            <person name="Rosenke K."/>
        </authorList>
    </citation>
    <scope>NUCLEOTIDE SEQUENCE [LARGE SCALE GENOMIC DNA]</scope>
    <source>
        <strain evidence="6">S5(T) (JCM 30642 \VKM B-2941)</strain>
    </source>
</reference>
<dbReference type="GO" id="GO:0030246">
    <property type="term" value="F:carbohydrate binding"/>
    <property type="evidence" value="ECO:0007669"/>
    <property type="project" value="InterPro"/>
</dbReference>
<evidence type="ECO:0000256" key="2">
    <source>
        <dbReference type="SAM" id="MobiDB-lite"/>
    </source>
</evidence>
<comment type="similarity">
    <text evidence="1">Belongs to the glycosyl hydrolase 15 family.</text>
</comment>
<name>A0A1N5T9L7_9ARCH</name>
<feature type="domain" description="Glucodextranase N-terminal" evidence="4">
    <location>
        <begin position="6"/>
        <end position="267"/>
    </location>
</feature>
<dbReference type="GeneID" id="41587798"/>
<dbReference type="PANTHER" id="PTHR31616:SF0">
    <property type="entry name" value="GLUCAN 1,4-ALPHA-GLUCOSIDASE"/>
    <property type="match status" value="1"/>
</dbReference>
<dbReference type="SUPFAM" id="SSF48208">
    <property type="entry name" value="Six-hairpin glycosidases"/>
    <property type="match status" value="1"/>
</dbReference>
<evidence type="ECO:0000313" key="6">
    <source>
        <dbReference type="Proteomes" id="UP000195607"/>
    </source>
</evidence>
<dbReference type="CDD" id="cd07430">
    <property type="entry name" value="GH15_N"/>
    <property type="match status" value="1"/>
</dbReference>
<dbReference type="PANTHER" id="PTHR31616">
    <property type="entry name" value="TREHALASE"/>
    <property type="match status" value="1"/>
</dbReference>
<dbReference type="InterPro" id="IPR014718">
    <property type="entry name" value="GH-type_carb-bd"/>
</dbReference>
<dbReference type="Proteomes" id="UP000195607">
    <property type="component" value="Chromosome I"/>
</dbReference>
<dbReference type="InterPro" id="IPR008928">
    <property type="entry name" value="6-hairpin_glycosidase_sf"/>
</dbReference>
<sequence>MNSGEAFGKPGIPPKWTSSAKEGVGTSLRRCSRLHFTVSHGIVNEVYYPGVDIAQIRDHQLLITDGKFFFEERRGTSHSIQWIKSGIPAYRIVNDDKDLRFKVEKTVFIDSENDVLVQHVVFIKNDQKDNISIYSLLSPHLMNGGMGNTAWNGNYKGRRMQFASKGGIFMALFIPEVSGKMSCGFSGYSDGFQDIANNKTMTYEFSSATDGNVAITTEILLEKQNSFNMYIAFGTTMEEAALKVLKSSNLNWESILNDYVQHWVTYKKYSAKNILVKKKYDLLEPSLAVIRTHVSKEPLAGGIIASLSIPWGNFKGDDDLGGYHLIWPRDMVEAAQALLILGDIDGSVDALRYLQSTQESDGHWPQNMWLNGKQYWGGIQMDETAFPIVLLYNLWKGGYVKLENFSDMLIRALSFIVANGPVTDQDRWEEDGGYSSFTIAVEISALCYGSEMIDQLGFHEESNKIQLVADIYNSNIERWLYRENSDLDSKYGVTGHFVRISQVEEDIQSNDYIPIKNRPWSSSLVKTEETVSTGVLSLVRFGLRPHDHEGIINTVKIIDGELKTETKSGPVWHRYNHDGYGEHNDGTGFNGTGHGRGWPLLSGERAHYEISRGNMSEAIQLLHTMERDANVGGMIPEQIWDGDDIPERGLYNGRPSGSAMPLVWAHAEYVKLCWAIENGRPFERNEIAYSRYVERKIRINEDIWSFKNKIKRLKSKSSIMFILDEDCFVRLTGNNWKDMNDIHSKSMFSKVHYIEVDLTTIKTETQLEFTFFWKKSNRWEGMNYTVELL</sequence>
<dbReference type="InterPro" id="IPR015220">
    <property type="entry name" value="Glucodextranase_N"/>
</dbReference>
<dbReference type="InterPro" id="IPR012341">
    <property type="entry name" value="6hp_glycosidase-like_sf"/>
</dbReference>
<dbReference type="EMBL" id="LT671858">
    <property type="protein sequence ID" value="SIM44747.1"/>
    <property type="molecule type" value="Genomic_DNA"/>
</dbReference>
<dbReference type="Gene3D" id="2.70.98.10">
    <property type="match status" value="1"/>
</dbReference>
<dbReference type="AlphaFoldDB" id="A0A1N5T9L7"/>
<organism evidence="5 6">
    <name type="scientific">Cuniculiplasma divulgatum</name>
    <dbReference type="NCBI Taxonomy" id="1673428"/>
    <lineage>
        <taxon>Archaea</taxon>
        <taxon>Methanobacteriati</taxon>
        <taxon>Thermoplasmatota</taxon>
        <taxon>Thermoplasmata</taxon>
        <taxon>Thermoplasmatales</taxon>
        <taxon>Cuniculiplasmataceae</taxon>
        <taxon>Cuniculiplasma</taxon>
    </lineage>
</organism>
<protein>
    <submittedName>
        <fullName evidence="5">Glycosyl hydrolase family 15</fullName>
    </submittedName>
</protein>
<keyword evidence="5" id="KW-0378">Hydrolase</keyword>